<dbReference type="CDD" id="cd09917">
    <property type="entry name" value="F-box_SF"/>
    <property type="match status" value="1"/>
</dbReference>
<reference evidence="3 4" key="1">
    <citation type="journal article" date="2018" name="Nat. Ecol. Evol.">
        <title>Pezizomycetes genomes reveal the molecular basis of ectomycorrhizal truffle lifestyle.</title>
        <authorList>
            <person name="Murat C."/>
            <person name="Payen T."/>
            <person name="Noel B."/>
            <person name="Kuo A."/>
            <person name="Morin E."/>
            <person name="Chen J."/>
            <person name="Kohler A."/>
            <person name="Krizsan K."/>
            <person name="Balestrini R."/>
            <person name="Da Silva C."/>
            <person name="Montanini B."/>
            <person name="Hainaut M."/>
            <person name="Levati E."/>
            <person name="Barry K.W."/>
            <person name="Belfiori B."/>
            <person name="Cichocki N."/>
            <person name="Clum A."/>
            <person name="Dockter R.B."/>
            <person name="Fauchery L."/>
            <person name="Guy J."/>
            <person name="Iotti M."/>
            <person name="Le Tacon F."/>
            <person name="Lindquist E.A."/>
            <person name="Lipzen A."/>
            <person name="Malagnac F."/>
            <person name="Mello A."/>
            <person name="Molinier V."/>
            <person name="Miyauchi S."/>
            <person name="Poulain J."/>
            <person name="Riccioni C."/>
            <person name="Rubini A."/>
            <person name="Sitrit Y."/>
            <person name="Splivallo R."/>
            <person name="Traeger S."/>
            <person name="Wang M."/>
            <person name="Zifcakova L."/>
            <person name="Wipf D."/>
            <person name="Zambonelli A."/>
            <person name="Paolocci F."/>
            <person name="Nowrousian M."/>
            <person name="Ottonello S."/>
            <person name="Baldrian P."/>
            <person name="Spatafora J.W."/>
            <person name="Henrissat B."/>
            <person name="Nagy L.G."/>
            <person name="Aury J.M."/>
            <person name="Wincker P."/>
            <person name="Grigoriev I.V."/>
            <person name="Bonfante P."/>
            <person name="Martin F.M."/>
        </authorList>
    </citation>
    <scope>NUCLEOTIDE SEQUENCE [LARGE SCALE GENOMIC DNA]</scope>
    <source>
        <strain evidence="3 4">RN42</strain>
    </source>
</reference>
<keyword evidence="4" id="KW-1185">Reference proteome</keyword>
<dbReference type="InterPro" id="IPR001810">
    <property type="entry name" value="F-box_dom"/>
</dbReference>
<organism evidence="3 4">
    <name type="scientific">Ascobolus immersus RN42</name>
    <dbReference type="NCBI Taxonomy" id="1160509"/>
    <lineage>
        <taxon>Eukaryota</taxon>
        <taxon>Fungi</taxon>
        <taxon>Dikarya</taxon>
        <taxon>Ascomycota</taxon>
        <taxon>Pezizomycotina</taxon>
        <taxon>Pezizomycetes</taxon>
        <taxon>Pezizales</taxon>
        <taxon>Ascobolaceae</taxon>
        <taxon>Ascobolus</taxon>
    </lineage>
</organism>
<dbReference type="EMBL" id="ML119713">
    <property type="protein sequence ID" value="RPA78241.1"/>
    <property type="molecule type" value="Genomic_DNA"/>
</dbReference>
<evidence type="ECO:0000313" key="3">
    <source>
        <dbReference type="EMBL" id="RPA78241.1"/>
    </source>
</evidence>
<evidence type="ECO:0000259" key="2">
    <source>
        <dbReference type="PROSITE" id="PS50181"/>
    </source>
</evidence>
<dbReference type="Pfam" id="PF00646">
    <property type="entry name" value="F-box"/>
    <property type="match status" value="1"/>
</dbReference>
<dbReference type="SUPFAM" id="SSF81383">
    <property type="entry name" value="F-box domain"/>
    <property type="match status" value="1"/>
</dbReference>
<name>A0A3N4I1Y8_ASCIM</name>
<protein>
    <recommendedName>
        <fullName evidence="2">F-box domain-containing protein</fullName>
    </recommendedName>
</protein>
<feature type="compositionally biased region" description="Polar residues" evidence="1">
    <location>
        <begin position="13"/>
        <end position="26"/>
    </location>
</feature>
<accession>A0A3N4I1Y8</accession>
<sequence>MGTLYLQHPPLRDTSSSHCTEPSNLSPGNENGVLKILMEEFPAHSTSHHGETHIMSLPLELRLEIFSHSSAFTLLNLSQTSSRFRFEINAYPTIVRSSFGYCQSADWRVGISVKSAVYPQIADPHLSIRNLYRLESFEETILFRRLCASDQGEPDCAMGHSLNDDCCADVTHIFYDGYYEVEKDLFLGAGWWAIDCFCNSGGSLFQVCDARVGQLVFT</sequence>
<proteinExistence type="predicted"/>
<evidence type="ECO:0000256" key="1">
    <source>
        <dbReference type="SAM" id="MobiDB-lite"/>
    </source>
</evidence>
<dbReference type="PROSITE" id="PS50181">
    <property type="entry name" value="FBOX"/>
    <property type="match status" value="1"/>
</dbReference>
<feature type="domain" description="F-box" evidence="2">
    <location>
        <begin position="51"/>
        <end position="110"/>
    </location>
</feature>
<dbReference type="InterPro" id="IPR036047">
    <property type="entry name" value="F-box-like_dom_sf"/>
</dbReference>
<dbReference type="AlphaFoldDB" id="A0A3N4I1Y8"/>
<dbReference type="Proteomes" id="UP000275078">
    <property type="component" value="Unassembled WGS sequence"/>
</dbReference>
<evidence type="ECO:0000313" key="4">
    <source>
        <dbReference type="Proteomes" id="UP000275078"/>
    </source>
</evidence>
<feature type="region of interest" description="Disordered" evidence="1">
    <location>
        <begin position="1"/>
        <end position="26"/>
    </location>
</feature>
<gene>
    <name evidence="3" type="ORF">BJ508DRAFT_363926</name>
</gene>